<gene>
    <name evidence="1" type="ORF">K488DRAFT_74346</name>
</gene>
<reference evidence="1" key="1">
    <citation type="submission" date="2021-02" db="EMBL/GenBank/DDBJ databases">
        <authorList>
            <consortium name="DOE Joint Genome Institute"/>
            <person name="Ahrendt S."/>
            <person name="Looney B.P."/>
            <person name="Miyauchi S."/>
            <person name="Morin E."/>
            <person name="Drula E."/>
            <person name="Courty P.E."/>
            <person name="Chicoki N."/>
            <person name="Fauchery L."/>
            <person name="Kohler A."/>
            <person name="Kuo A."/>
            <person name="Labutti K."/>
            <person name="Pangilinan J."/>
            <person name="Lipzen A."/>
            <person name="Riley R."/>
            <person name="Andreopoulos W."/>
            <person name="He G."/>
            <person name="Johnson J."/>
            <person name="Barry K.W."/>
            <person name="Grigoriev I.V."/>
            <person name="Nagy L."/>
            <person name="Hibbett D."/>
            <person name="Henrissat B."/>
            <person name="Matheny P.B."/>
            <person name="Labbe J."/>
            <person name="Martin F."/>
        </authorList>
    </citation>
    <scope>NUCLEOTIDE SEQUENCE</scope>
    <source>
        <strain evidence="1">EC-137</strain>
    </source>
</reference>
<name>A0ACB8Q7B1_9AGAM</name>
<evidence type="ECO:0000313" key="2">
    <source>
        <dbReference type="Proteomes" id="UP000814128"/>
    </source>
</evidence>
<dbReference type="EMBL" id="MU273856">
    <property type="protein sequence ID" value="KAI0027688.1"/>
    <property type="molecule type" value="Genomic_DNA"/>
</dbReference>
<protein>
    <submittedName>
        <fullName evidence="1">Uncharacterized protein</fullName>
    </submittedName>
</protein>
<proteinExistence type="predicted"/>
<dbReference type="Proteomes" id="UP000814128">
    <property type="component" value="Unassembled WGS sequence"/>
</dbReference>
<comment type="caution">
    <text evidence="1">The sequence shown here is derived from an EMBL/GenBank/DDBJ whole genome shotgun (WGS) entry which is preliminary data.</text>
</comment>
<organism evidence="1 2">
    <name type="scientific">Vararia minispora EC-137</name>
    <dbReference type="NCBI Taxonomy" id="1314806"/>
    <lineage>
        <taxon>Eukaryota</taxon>
        <taxon>Fungi</taxon>
        <taxon>Dikarya</taxon>
        <taxon>Basidiomycota</taxon>
        <taxon>Agaricomycotina</taxon>
        <taxon>Agaricomycetes</taxon>
        <taxon>Russulales</taxon>
        <taxon>Lachnocladiaceae</taxon>
        <taxon>Vararia</taxon>
    </lineage>
</organism>
<evidence type="ECO:0000313" key="1">
    <source>
        <dbReference type="EMBL" id="KAI0027688.1"/>
    </source>
</evidence>
<sequence length="534" mass="57898">MAVAASPPMYDSSDLLVASRHLRTPATTLPALPPTHARHHSLPYSTSFQPFSYDPIYDPKPESTSYSYPRPSFAQTPIDYDEPPSHQLDRAMAHQWSDALFKVEAGASWESAHFDTNNIDYDAALSLSPASNRSFTSSSSGGASATGQQVSPSLSPLDLRQTRDLPRLSRPVASPESIHHGLPSLIGSDFDGPDPYAAAATTTTPTVVPPQQVPKTDKAKVHDPDAASFLQERLGPAKWATFSARLFDKRLSSSRTRRAEDDDGSSLSVYSFLVKVEAVKEVLRTLVPHPYNPEKTADHPFPRCAKGYVRLTRETVLALAGWSNTQFSYWMRRVEAIAVFSSHDATLRQMKHVLLRLLYPEPGTGASPPPSPLEMPNITGKGLDALIDDIKRRTGASQFLRGKHASLDAFCAAEHAPAAAAAASPTFPTFHAQMYSHEQRVADQARRKRKRAESDAHAASSFLRIGSPHDIASEDAQPVGRIGGAFRPAQIPSLLDGPAPASVGPPPLAPYAFPLSHARGADGVHTHKRVRTIG</sequence>
<accession>A0ACB8Q7B1</accession>
<reference evidence="1" key="2">
    <citation type="journal article" date="2022" name="New Phytol.">
        <title>Evolutionary transition to the ectomycorrhizal habit in the genomes of a hyperdiverse lineage of mushroom-forming fungi.</title>
        <authorList>
            <person name="Looney B."/>
            <person name="Miyauchi S."/>
            <person name="Morin E."/>
            <person name="Drula E."/>
            <person name="Courty P.E."/>
            <person name="Kohler A."/>
            <person name="Kuo A."/>
            <person name="LaButti K."/>
            <person name="Pangilinan J."/>
            <person name="Lipzen A."/>
            <person name="Riley R."/>
            <person name="Andreopoulos W."/>
            <person name="He G."/>
            <person name="Johnson J."/>
            <person name="Nolan M."/>
            <person name="Tritt A."/>
            <person name="Barry K.W."/>
            <person name="Grigoriev I.V."/>
            <person name="Nagy L.G."/>
            <person name="Hibbett D."/>
            <person name="Henrissat B."/>
            <person name="Matheny P.B."/>
            <person name="Labbe J."/>
            <person name="Martin F.M."/>
        </authorList>
    </citation>
    <scope>NUCLEOTIDE SEQUENCE</scope>
    <source>
        <strain evidence="1">EC-137</strain>
    </source>
</reference>
<keyword evidence="2" id="KW-1185">Reference proteome</keyword>